<feature type="compositionally biased region" description="Polar residues" evidence="8">
    <location>
        <begin position="205"/>
        <end position="225"/>
    </location>
</feature>
<evidence type="ECO:0000259" key="11">
    <source>
        <dbReference type="PROSITE" id="PS51294"/>
    </source>
</evidence>
<dbReference type="Gene3D" id="1.10.10.60">
    <property type="entry name" value="Homeodomain-like"/>
    <property type="match status" value="1"/>
</dbReference>
<keyword evidence="3 6" id="KW-0547">Nucleotide-binding</keyword>
<dbReference type="Gene3D" id="1.10.510.10">
    <property type="entry name" value="Transferase(Phosphotransferase) domain 1"/>
    <property type="match status" value="1"/>
</dbReference>
<evidence type="ECO:0000256" key="6">
    <source>
        <dbReference type="PROSITE-ProRule" id="PRU10141"/>
    </source>
</evidence>
<evidence type="ECO:0000259" key="10">
    <source>
        <dbReference type="PROSITE" id="PS50090"/>
    </source>
</evidence>
<dbReference type="SUPFAM" id="SSF46689">
    <property type="entry name" value="Homeodomain-like"/>
    <property type="match status" value="1"/>
</dbReference>
<sequence>MNFKSTFPINNNKSPFNQFSFQNQYPSYNSPFKSSFFFNNDQINEKRKIKRFTPHEDQLILQGFSKFGKNWSKIIEWSHLDRTSSQISSRFSRKLKKLLSQSKNPNFRSYSNQSQASSSSTSFLFPKSLKTDQENGAFHDISIGDHSTNGFNESFKVSQSSEFENNNHNFYKLNKPNITNNSKQQQLQLQLQEKQNNGLKKQIIEDSSINSKSLTKNSLGSPSSNSRKRVRRKKRKKKKKKKKYKKKKQTKYKYQNINLENNSEQTEEIDLSIDNDQNSSRFNNNTTATTQIQSQNKDQLQMLDTILTKMDKKITQPKKKVRKTKILSANYKIIYPVQSLNNKNSKTPNLENNDQKEIEKEKEKEIKKENENGNGKIQKNKNENGNGNGNEKEKEKDKEKEKKNEITNNNNNTNNKNTTTSATTSMPNEKPNKKKSNDHPKKKLKKNKKKEKKSKKELKKKLEKYKMKYYIYKGKCERLENEVQESKDVAQKLEELESEYKDHLLKEREITSRAREEIYRLMIFDSQHEKKKLREQVRKENLRLGTFKMKRIGLTYETEYIHGEDFQKIHEKISKCVREEEKIKELRKILHTNKPVPISDSSRESLEQQNPEYLKQLARYHQQEEVYKLRLATIRKEKVELEKERSRLKIQKHLQLKQIRRLENEENSRFRGNPLLKNNRYLVLSLLGKGGFSEVFKTYDLQEFRLVACKFHQLNINWKPEQSRNYLKHSLREYEIQKSLNHKKIVRLFDVFEVDEQSFCTIMEYCPRGDLDTLLKTKRTLVERQARSIITQIFEGLEYLNSQRRKIIHYDLKPGNILFDDDGIKITDFGLSKITVEEDPKIELTSQGSGTHWYLPPECFERKNVPMISSKVDVWSVGIMFFQMLYGYRPFGEKMSPIDLWNQNVIINQGKNIEFPKKPNISNPTKDFIKLCLTYDQEKRPDVLTISQHPYLNPHLKKK</sequence>
<dbReference type="InterPro" id="IPR009057">
    <property type="entry name" value="Homeodomain-like_sf"/>
</dbReference>
<dbReference type="InterPro" id="IPR000719">
    <property type="entry name" value="Prot_kinase_dom"/>
</dbReference>
<evidence type="ECO:0000256" key="1">
    <source>
        <dbReference type="ARBA" id="ARBA00022527"/>
    </source>
</evidence>
<dbReference type="InterPro" id="IPR017441">
    <property type="entry name" value="Protein_kinase_ATP_BS"/>
</dbReference>
<evidence type="ECO:0000256" key="4">
    <source>
        <dbReference type="ARBA" id="ARBA00022777"/>
    </source>
</evidence>
<dbReference type="PROSITE" id="PS50090">
    <property type="entry name" value="MYB_LIKE"/>
    <property type="match status" value="1"/>
</dbReference>
<protein>
    <submittedName>
        <fullName evidence="12">Tousled-like kinase</fullName>
    </submittedName>
</protein>
<dbReference type="InterPro" id="IPR017930">
    <property type="entry name" value="Myb_dom"/>
</dbReference>
<feature type="domain" description="Myb-like" evidence="10">
    <location>
        <begin position="44"/>
        <end position="95"/>
    </location>
</feature>
<keyword evidence="2" id="KW-0808">Transferase</keyword>
<feature type="domain" description="HTH myb-type" evidence="11">
    <location>
        <begin position="44"/>
        <end position="99"/>
    </location>
</feature>
<feature type="compositionally biased region" description="Polar residues" evidence="8">
    <location>
        <begin position="255"/>
        <end position="264"/>
    </location>
</feature>
<evidence type="ECO:0000256" key="7">
    <source>
        <dbReference type="SAM" id="Coils"/>
    </source>
</evidence>
<feature type="region of interest" description="Disordered" evidence="8">
    <location>
        <begin position="205"/>
        <end position="294"/>
    </location>
</feature>
<evidence type="ECO:0000259" key="9">
    <source>
        <dbReference type="PROSITE" id="PS50011"/>
    </source>
</evidence>
<feature type="compositionally biased region" description="Basic and acidic residues" evidence="8">
    <location>
        <begin position="390"/>
        <end position="405"/>
    </location>
</feature>
<evidence type="ECO:0000256" key="5">
    <source>
        <dbReference type="ARBA" id="ARBA00022840"/>
    </source>
</evidence>
<evidence type="ECO:0000313" key="13">
    <source>
        <dbReference type="Proteomes" id="UP001150062"/>
    </source>
</evidence>
<feature type="compositionally biased region" description="Polar residues" evidence="8">
    <location>
        <begin position="341"/>
        <end position="350"/>
    </location>
</feature>
<dbReference type="PROSITE" id="PS00107">
    <property type="entry name" value="PROTEIN_KINASE_ATP"/>
    <property type="match status" value="1"/>
</dbReference>
<dbReference type="PROSITE" id="PS51294">
    <property type="entry name" value="HTH_MYB"/>
    <property type="match status" value="1"/>
</dbReference>
<feature type="compositionally biased region" description="Polar residues" evidence="8">
    <location>
        <begin position="274"/>
        <end position="294"/>
    </location>
</feature>
<dbReference type="InterPro" id="IPR008271">
    <property type="entry name" value="Ser/Thr_kinase_AS"/>
</dbReference>
<dbReference type="EMBL" id="JAOAOG010000336">
    <property type="protein sequence ID" value="KAJ6227391.1"/>
    <property type="molecule type" value="Genomic_DNA"/>
</dbReference>
<organism evidence="12 13">
    <name type="scientific">Anaeramoeba flamelloides</name>
    <dbReference type="NCBI Taxonomy" id="1746091"/>
    <lineage>
        <taxon>Eukaryota</taxon>
        <taxon>Metamonada</taxon>
        <taxon>Anaeramoebidae</taxon>
        <taxon>Anaeramoeba</taxon>
    </lineage>
</organism>
<accession>A0ABQ8X4C6</accession>
<evidence type="ECO:0000313" key="12">
    <source>
        <dbReference type="EMBL" id="KAJ6227391.1"/>
    </source>
</evidence>
<dbReference type="Proteomes" id="UP001150062">
    <property type="component" value="Unassembled WGS sequence"/>
</dbReference>
<feature type="binding site" evidence="6">
    <location>
        <position position="710"/>
    </location>
    <ligand>
        <name>ATP</name>
        <dbReference type="ChEBI" id="CHEBI:30616"/>
    </ligand>
</feature>
<feature type="domain" description="Protein kinase" evidence="9">
    <location>
        <begin position="681"/>
        <end position="952"/>
    </location>
</feature>
<feature type="compositionally biased region" description="Low complexity" evidence="8">
    <location>
        <begin position="406"/>
        <end position="417"/>
    </location>
</feature>
<keyword evidence="5 6" id="KW-0067">ATP-binding</keyword>
<feature type="region of interest" description="Disordered" evidence="8">
    <location>
        <begin position="341"/>
        <end position="459"/>
    </location>
</feature>
<feature type="coiled-coil region" evidence="7">
    <location>
        <begin position="603"/>
        <end position="665"/>
    </location>
</feature>
<feature type="compositionally biased region" description="Basic residues" evidence="8">
    <location>
        <begin position="226"/>
        <end position="251"/>
    </location>
</feature>
<evidence type="ECO:0000256" key="2">
    <source>
        <dbReference type="ARBA" id="ARBA00022679"/>
    </source>
</evidence>
<dbReference type="PANTHER" id="PTHR22974">
    <property type="entry name" value="MIXED LINEAGE PROTEIN KINASE"/>
    <property type="match status" value="1"/>
</dbReference>
<keyword evidence="13" id="KW-1185">Reference proteome</keyword>
<evidence type="ECO:0000256" key="8">
    <source>
        <dbReference type="SAM" id="MobiDB-lite"/>
    </source>
</evidence>
<dbReference type="InterPro" id="IPR001005">
    <property type="entry name" value="SANT/Myb"/>
</dbReference>
<dbReference type="SUPFAM" id="SSF56112">
    <property type="entry name" value="Protein kinase-like (PK-like)"/>
    <property type="match status" value="1"/>
</dbReference>
<dbReference type="Pfam" id="PF13921">
    <property type="entry name" value="Myb_DNA-bind_6"/>
    <property type="match status" value="1"/>
</dbReference>
<gene>
    <name evidence="12" type="ORF">M0813_09973</name>
</gene>
<dbReference type="SMART" id="SM00220">
    <property type="entry name" value="S_TKc"/>
    <property type="match status" value="1"/>
</dbReference>
<keyword evidence="7" id="KW-0175">Coiled coil</keyword>
<feature type="compositionally biased region" description="Polar residues" evidence="8">
    <location>
        <begin position="418"/>
        <end position="427"/>
    </location>
</feature>
<feature type="compositionally biased region" description="Basic residues" evidence="8">
    <location>
        <begin position="432"/>
        <end position="459"/>
    </location>
</feature>
<comment type="caution">
    <text evidence="12">The sequence shown here is derived from an EMBL/GenBank/DDBJ whole genome shotgun (WGS) entry which is preliminary data.</text>
</comment>
<feature type="compositionally biased region" description="Basic and acidic residues" evidence="8">
    <location>
        <begin position="353"/>
        <end position="371"/>
    </location>
</feature>
<reference evidence="12" key="1">
    <citation type="submission" date="2022-08" db="EMBL/GenBank/DDBJ databases">
        <title>Novel sulfate-reducing endosymbionts in the free-living metamonad Anaeramoeba.</title>
        <authorList>
            <person name="Jerlstrom-Hultqvist J."/>
            <person name="Cepicka I."/>
            <person name="Gallot-Lavallee L."/>
            <person name="Salas-Leiva D."/>
            <person name="Curtis B.A."/>
            <person name="Zahonova K."/>
            <person name="Pipaliya S."/>
            <person name="Dacks J."/>
            <person name="Roger A.J."/>
        </authorList>
    </citation>
    <scope>NUCLEOTIDE SEQUENCE</scope>
    <source>
        <strain evidence="12">Schooner1</strain>
    </source>
</reference>
<dbReference type="PROSITE" id="PS00108">
    <property type="entry name" value="PROTEIN_KINASE_ST"/>
    <property type="match status" value="1"/>
</dbReference>
<dbReference type="PANTHER" id="PTHR22974:SF23">
    <property type="entry name" value="TOUSLED-LIKE KINASE, ISOFORM G"/>
    <property type="match status" value="1"/>
</dbReference>
<dbReference type="Pfam" id="PF00069">
    <property type="entry name" value="Pkinase"/>
    <property type="match status" value="1"/>
</dbReference>
<proteinExistence type="predicted"/>
<dbReference type="SMART" id="SM00717">
    <property type="entry name" value="SANT"/>
    <property type="match status" value="1"/>
</dbReference>
<dbReference type="InterPro" id="IPR011009">
    <property type="entry name" value="Kinase-like_dom_sf"/>
</dbReference>
<keyword evidence="4" id="KW-0418">Kinase</keyword>
<keyword evidence="1" id="KW-0723">Serine/threonine-protein kinase</keyword>
<evidence type="ECO:0000256" key="3">
    <source>
        <dbReference type="ARBA" id="ARBA00022741"/>
    </source>
</evidence>
<dbReference type="PROSITE" id="PS50011">
    <property type="entry name" value="PROTEIN_KINASE_DOM"/>
    <property type="match status" value="1"/>
</dbReference>
<name>A0ABQ8X4C6_9EUKA</name>